<comment type="caution">
    <text evidence="2">The sequence shown here is derived from an EMBL/GenBank/DDBJ whole genome shotgun (WGS) entry which is preliminary data.</text>
</comment>
<evidence type="ECO:0000313" key="3">
    <source>
        <dbReference type="Proteomes" id="UP000054821"/>
    </source>
</evidence>
<feature type="domain" description="Azaphilone pigments biosynthesis cluster protein L N-terminal" evidence="1">
    <location>
        <begin position="12"/>
        <end position="199"/>
    </location>
</feature>
<sequence>MDAMDAIDLMILNKSVAAAAAGAAPSSKQLYSLVGALGDRREPLNQLYAELGALREILEALRTNLDGSLSRVTKNQQQMLQECRQILQDYKIVCDELFVELSDNIQPSAWENDDIQDDLVAISDATAKLHIWKMRLDPMAKVMQFNPDNTDMAKAHEVEKTIANTRRAIFLELRQVESKLISFGHGLDVREETDPAVWDILQKIILPWKIRQAALSKSISVCENIAEVLKEKQTPEIAEYIDIEHRCDFTPARQTAVKHPWVRHSGSICTAEYD</sequence>
<evidence type="ECO:0000313" key="2">
    <source>
        <dbReference type="EMBL" id="PON28912.1"/>
    </source>
</evidence>
<dbReference type="Pfam" id="PF17111">
    <property type="entry name" value="PigL_N"/>
    <property type="match status" value="1"/>
</dbReference>
<dbReference type="Proteomes" id="UP000054821">
    <property type="component" value="Unassembled WGS sequence"/>
</dbReference>
<name>A0A2P4ZX91_9HYPO</name>
<keyword evidence="3" id="KW-1185">Reference proteome</keyword>
<protein>
    <recommendedName>
        <fullName evidence="1">Azaphilone pigments biosynthesis cluster protein L N-terminal domain-containing protein</fullName>
    </recommendedName>
</protein>
<dbReference type="GeneID" id="29980334"/>
<dbReference type="EMBL" id="JPDN02000005">
    <property type="protein sequence ID" value="PON28912.1"/>
    <property type="molecule type" value="Genomic_DNA"/>
</dbReference>
<evidence type="ECO:0000259" key="1">
    <source>
        <dbReference type="Pfam" id="PF17111"/>
    </source>
</evidence>
<dbReference type="InterPro" id="IPR031348">
    <property type="entry name" value="PigL_N"/>
</dbReference>
<dbReference type="AlphaFoldDB" id="A0A2P4ZX91"/>
<organism evidence="2 3">
    <name type="scientific">Trichoderma gamsii</name>
    <dbReference type="NCBI Taxonomy" id="398673"/>
    <lineage>
        <taxon>Eukaryota</taxon>
        <taxon>Fungi</taxon>
        <taxon>Dikarya</taxon>
        <taxon>Ascomycota</taxon>
        <taxon>Pezizomycotina</taxon>
        <taxon>Sordariomycetes</taxon>
        <taxon>Hypocreomycetidae</taxon>
        <taxon>Hypocreales</taxon>
        <taxon>Hypocreaceae</taxon>
        <taxon>Trichoderma</taxon>
    </lineage>
</organism>
<reference evidence="2 3" key="1">
    <citation type="journal article" date="2016" name="Genome Announc.">
        <title>Draft Whole-Genome Sequence of Trichoderma gamsii T6085, a Promising Biocontrol Agent of Fusarium Head Blight on Wheat.</title>
        <authorList>
            <person name="Baroncelli R."/>
            <person name="Zapparata A."/>
            <person name="Piaggeschi G."/>
            <person name="Sarrocco S."/>
            <person name="Vannacci G."/>
        </authorList>
    </citation>
    <scope>NUCLEOTIDE SEQUENCE [LARGE SCALE GENOMIC DNA]</scope>
    <source>
        <strain evidence="2 3">T6085</strain>
    </source>
</reference>
<proteinExistence type="predicted"/>
<dbReference type="RefSeq" id="XP_018666393.1">
    <property type="nucleotide sequence ID" value="XM_018800251.1"/>
</dbReference>
<accession>A0A2P4ZX91</accession>
<gene>
    <name evidence="2" type="ORF">TGAM01_v202020</name>
</gene>